<protein>
    <submittedName>
        <fullName evidence="3">DUF4142 domain-containing protein</fullName>
    </submittedName>
</protein>
<evidence type="ECO:0000259" key="2">
    <source>
        <dbReference type="Pfam" id="PF13628"/>
    </source>
</evidence>
<dbReference type="Proteomes" id="UP000451565">
    <property type="component" value="Unassembled WGS sequence"/>
</dbReference>
<dbReference type="OrthoDB" id="118677at2"/>
<keyword evidence="1" id="KW-0472">Membrane</keyword>
<organism evidence="3 4">
    <name type="scientific">Glaciimonas soli</name>
    <dbReference type="NCBI Taxonomy" id="2590999"/>
    <lineage>
        <taxon>Bacteria</taxon>
        <taxon>Pseudomonadati</taxon>
        <taxon>Pseudomonadota</taxon>
        <taxon>Betaproteobacteria</taxon>
        <taxon>Burkholderiales</taxon>
        <taxon>Oxalobacteraceae</taxon>
        <taxon>Glaciimonas</taxon>
    </lineage>
</organism>
<evidence type="ECO:0000313" key="4">
    <source>
        <dbReference type="Proteomes" id="UP000451565"/>
    </source>
</evidence>
<proteinExistence type="predicted"/>
<feature type="domain" description="DUF4142" evidence="2">
    <location>
        <begin position="71"/>
        <end position="204"/>
    </location>
</feature>
<gene>
    <name evidence="3" type="ORF">GEV47_04315</name>
</gene>
<dbReference type="Pfam" id="PF13628">
    <property type="entry name" value="DUF4142"/>
    <property type="match status" value="1"/>
</dbReference>
<name>A0A843YJF5_9BURK</name>
<dbReference type="Gene3D" id="1.20.1260.10">
    <property type="match status" value="1"/>
</dbReference>
<accession>A0A843YJF5</accession>
<dbReference type="AlphaFoldDB" id="A0A843YJF5"/>
<dbReference type="PANTHER" id="PTHR38593:SF1">
    <property type="entry name" value="BLR2558 PROTEIN"/>
    <property type="match status" value="1"/>
</dbReference>
<keyword evidence="1" id="KW-1133">Transmembrane helix</keyword>
<dbReference type="EMBL" id="WINI01000001">
    <property type="protein sequence ID" value="MQQ99908.1"/>
    <property type="molecule type" value="Genomic_DNA"/>
</dbReference>
<keyword evidence="1" id="KW-0812">Transmembrane</keyword>
<feature type="transmembrane region" description="Helical" evidence="1">
    <location>
        <begin position="28"/>
        <end position="52"/>
    </location>
</feature>
<evidence type="ECO:0000256" key="1">
    <source>
        <dbReference type="SAM" id="Phobius"/>
    </source>
</evidence>
<dbReference type="InterPro" id="IPR012347">
    <property type="entry name" value="Ferritin-like"/>
</dbReference>
<dbReference type="InterPro" id="IPR025419">
    <property type="entry name" value="DUF4142"/>
</dbReference>
<comment type="caution">
    <text evidence="3">The sequence shown here is derived from an EMBL/GenBank/DDBJ whole genome shotgun (WGS) entry which is preliminary data.</text>
</comment>
<dbReference type="PANTHER" id="PTHR38593">
    <property type="entry name" value="BLR2558 PROTEIN"/>
    <property type="match status" value="1"/>
</dbReference>
<evidence type="ECO:0000313" key="3">
    <source>
        <dbReference type="EMBL" id="MQQ99908.1"/>
    </source>
</evidence>
<keyword evidence="4" id="KW-1185">Reference proteome</keyword>
<sequence length="229" mass="25197">MENHVRKSMHASSRQTQQHKQPSQLCCLALKACFCMMLSCIAVLSVVTVTYATESADSIGQISRLSRHEKFFLMHVAENNNAEVLASALAASKASDPEVKQYAALMVENQAGKAEELRQLAARNMVELPTVPSKLQQQILARLGKLDGAKFDGEYCRQIAVLAHKDSIALFKQAVKRAKNADVQAFAVKNQAEAEAYLSQGEALKVIIDKKTKPFRKMLNIAPAANIQK</sequence>
<reference evidence="3 4" key="1">
    <citation type="submission" date="2019-10" db="EMBL/GenBank/DDBJ databases">
        <title>Glaciimonas soli sp. nov., a psychrophilic bacterium isolated from the forest soil of a high elevation mountain in Taiwan.</title>
        <authorList>
            <person name="Wang L.-T."/>
            <person name="Shieh W.Y."/>
        </authorList>
    </citation>
    <scope>NUCLEOTIDE SEQUENCE [LARGE SCALE GENOMIC DNA]</scope>
    <source>
        <strain evidence="3 4">GS1</strain>
    </source>
</reference>